<dbReference type="Proteomes" id="UP001293718">
    <property type="component" value="Unassembled WGS sequence"/>
</dbReference>
<accession>A0ABU5IB38</accession>
<keyword evidence="2" id="KW-1185">Reference proteome</keyword>
<evidence type="ECO:0000313" key="2">
    <source>
        <dbReference type="Proteomes" id="UP001293718"/>
    </source>
</evidence>
<comment type="caution">
    <text evidence="1">The sequence shown here is derived from an EMBL/GenBank/DDBJ whole genome shotgun (WGS) entry which is preliminary data.</text>
</comment>
<evidence type="ECO:0000313" key="1">
    <source>
        <dbReference type="EMBL" id="MDZ5456328.1"/>
    </source>
</evidence>
<sequence>MTETSGVSVEYQRAFAELERRAALGEVTLAQLRREVFELREKFSCGLPVVLHRQPLPH</sequence>
<gene>
    <name evidence="1" type="ORF">SM757_07050</name>
</gene>
<name>A0ABU5IB38_9BURK</name>
<proteinExistence type="predicted"/>
<dbReference type="RefSeq" id="WP_322464921.1">
    <property type="nucleotide sequence ID" value="NZ_JAXOJX010000007.1"/>
</dbReference>
<organism evidence="1 2">
    <name type="scientific">Azohydromonas lata</name>
    <dbReference type="NCBI Taxonomy" id="45677"/>
    <lineage>
        <taxon>Bacteria</taxon>
        <taxon>Pseudomonadati</taxon>
        <taxon>Pseudomonadota</taxon>
        <taxon>Betaproteobacteria</taxon>
        <taxon>Burkholderiales</taxon>
        <taxon>Sphaerotilaceae</taxon>
        <taxon>Azohydromonas</taxon>
    </lineage>
</organism>
<dbReference type="EMBL" id="JAXOJX010000007">
    <property type="protein sequence ID" value="MDZ5456328.1"/>
    <property type="molecule type" value="Genomic_DNA"/>
</dbReference>
<protein>
    <submittedName>
        <fullName evidence="1">Uncharacterized protein</fullName>
    </submittedName>
</protein>
<reference evidence="1 2" key="1">
    <citation type="submission" date="2023-11" db="EMBL/GenBank/DDBJ databases">
        <title>Draft genome of Azohydromonas lata strain H1 (DSM1123), a polyhydroxyalkanoate producer.</title>
        <authorList>
            <person name="Traversa D."/>
            <person name="D'Addabbo P."/>
            <person name="Pazzani C."/>
            <person name="Manzari C."/>
            <person name="Chiara M."/>
            <person name="Scrascia M."/>
        </authorList>
    </citation>
    <scope>NUCLEOTIDE SEQUENCE [LARGE SCALE GENOMIC DNA]</scope>
    <source>
        <strain evidence="1 2">H1</strain>
    </source>
</reference>